<protein>
    <submittedName>
        <fullName evidence="1">Hypotheticial protein</fullName>
    </submittedName>
</protein>
<dbReference type="EMBL" id="FN315863">
    <property type="protein sequence ID" value="CAX71595.1"/>
    <property type="molecule type" value="mRNA"/>
</dbReference>
<sequence>MIMNSINSHKHLMLIHSYLCSNIMLLLQRG</sequence>
<accession>C1LA67</accession>
<dbReference type="AlphaFoldDB" id="C1LA67"/>
<reference evidence="1" key="2">
    <citation type="submission" date="2009-03" db="EMBL/GenBank/DDBJ databases">
        <authorList>
            <person name="Gang L."/>
        </authorList>
    </citation>
    <scope>NUCLEOTIDE SEQUENCE</scope>
    <source>
        <strain evidence="1">Anhui</strain>
    </source>
</reference>
<proteinExistence type="evidence at transcript level"/>
<name>C1LA67_SCHJA</name>
<organism evidence="1">
    <name type="scientific">Schistosoma japonicum</name>
    <name type="common">Blood fluke</name>
    <dbReference type="NCBI Taxonomy" id="6182"/>
    <lineage>
        <taxon>Eukaryota</taxon>
        <taxon>Metazoa</taxon>
        <taxon>Spiralia</taxon>
        <taxon>Lophotrochozoa</taxon>
        <taxon>Platyhelminthes</taxon>
        <taxon>Trematoda</taxon>
        <taxon>Digenea</taxon>
        <taxon>Strigeidida</taxon>
        <taxon>Schistosomatoidea</taxon>
        <taxon>Schistosomatidae</taxon>
        <taxon>Schistosoma</taxon>
    </lineage>
</organism>
<evidence type="ECO:0000313" key="1">
    <source>
        <dbReference type="EMBL" id="CAX71595.1"/>
    </source>
</evidence>
<reference evidence="1" key="1">
    <citation type="journal article" date="2009" name="Nature">
        <title>The Schistosoma japonicum genome reveals features of host-parasite interplay.</title>
        <authorList>
            <person name="Liu F."/>
            <person name="Zhou Y."/>
            <person name="Wang Z.Q."/>
            <person name="Lu G."/>
            <person name="Zheng H."/>
            <person name="Brindley P.J."/>
            <person name="McManus D.P."/>
            <person name="Blair D."/>
            <person name="Zhang Q.H."/>
            <person name="Zhong Y."/>
            <person name="Wang S."/>
            <person name="Han Z.G."/>
            <person name="Chen Z."/>
        </authorList>
    </citation>
    <scope>NUCLEOTIDE SEQUENCE</scope>
    <source>
        <strain evidence="1">Anhui</strain>
    </source>
</reference>